<sequence length="190" mass="21109">MIRLGILGSTRGTNMLALIEAIKKKQLDASIEIVISNKKGALILTRAKTHDLRSQYIPVNGMERTSYDMEVSQVLKAYDIDLIVLIGYMRILSARFVNEWHNKIINIHPSLLPAYAGKMDLEVHQAVIEAQEKKTGCTVHFVTETVDAGPIILQKTCPVLTEDTAESLKARVQALEAEALIEAITNLNSR</sequence>
<keyword evidence="3 6" id="KW-0658">Purine biosynthesis</keyword>
<feature type="site" description="Raises pKa of active site His" evidence="6">
    <location>
        <position position="147"/>
    </location>
</feature>
<comment type="function">
    <text evidence="6">Catalyzes the transfer of a formyl group from 10-formyltetrahydrofolate to 5-phospho-ribosyl-glycinamide (GAR), producing 5-phospho-ribosyl-N-formylglycinamide (FGAR) and tetrahydrofolate.</text>
</comment>
<protein>
    <recommendedName>
        <fullName evidence="6">Phosphoribosylglycinamide formyltransferase</fullName>
        <ecNumber evidence="6">2.1.2.2</ecNumber>
    </recommendedName>
    <alternativeName>
        <fullName evidence="6">5'-phosphoribosylglycinamide transformylase</fullName>
    </alternativeName>
    <alternativeName>
        <fullName evidence="6">GAR transformylase</fullName>
        <shortName evidence="6">GART</shortName>
    </alternativeName>
</protein>
<dbReference type="InterPro" id="IPR036477">
    <property type="entry name" value="Formyl_transf_N_sf"/>
</dbReference>
<comment type="pathway">
    <text evidence="1 6">Purine metabolism; IMP biosynthesis via de novo pathway; N(2)-formyl-N(1)-(5-phospho-D-ribosyl)glycinamide from N(1)-(5-phospho-D-ribosyl)glycinamide (10-formyl THF route): step 1/1.</text>
</comment>
<dbReference type="InterPro" id="IPR004607">
    <property type="entry name" value="GART"/>
</dbReference>
<dbReference type="RefSeq" id="WP_135060363.1">
    <property type="nucleotide sequence ID" value="NZ_CP038254.1"/>
</dbReference>
<dbReference type="Gene3D" id="3.40.50.170">
    <property type="entry name" value="Formyl transferase, N-terminal domain"/>
    <property type="match status" value="1"/>
</dbReference>
<keyword evidence="2 6" id="KW-0808">Transferase</keyword>
<dbReference type="CDD" id="cd08645">
    <property type="entry name" value="FMT_core_GART"/>
    <property type="match status" value="1"/>
</dbReference>
<feature type="binding site" evidence="6">
    <location>
        <begin position="12"/>
        <end position="14"/>
    </location>
    <ligand>
        <name>N(1)-(5-phospho-beta-D-ribosyl)glycinamide</name>
        <dbReference type="ChEBI" id="CHEBI:143788"/>
    </ligand>
</feature>
<proteinExistence type="inferred from homology"/>
<evidence type="ECO:0000256" key="3">
    <source>
        <dbReference type="ARBA" id="ARBA00022755"/>
    </source>
</evidence>
<comment type="catalytic activity">
    <reaction evidence="5 6">
        <text>N(1)-(5-phospho-beta-D-ribosyl)glycinamide + (6R)-10-formyltetrahydrofolate = N(2)-formyl-N(1)-(5-phospho-beta-D-ribosyl)glycinamide + (6S)-5,6,7,8-tetrahydrofolate + H(+)</text>
        <dbReference type="Rhea" id="RHEA:15053"/>
        <dbReference type="ChEBI" id="CHEBI:15378"/>
        <dbReference type="ChEBI" id="CHEBI:57453"/>
        <dbReference type="ChEBI" id="CHEBI:143788"/>
        <dbReference type="ChEBI" id="CHEBI:147286"/>
        <dbReference type="ChEBI" id="CHEBI:195366"/>
        <dbReference type="EC" id="2.1.2.2"/>
    </reaction>
</comment>
<evidence type="ECO:0000313" key="9">
    <source>
        <dbReference type="Proteomes" id="UP000295517"/>
    </source>
</evidence>
<dbReference type="PANTHER" id="PTHR43369:SF2">
    <property type="entry name" value="PHOSPHORIBOSYLGLYCINAMIDE FORMYLTRANSFERASE"/>
    <property type="match status" value="1"/>
</dbReference>
<dbReference type="PANTHER" id="PTHR43369">
    <property type="entry name" value="PHOSPHORIBOSYLGLYCINAMIDE FORMYLTRANSFERASE"/>
    <property type="match status" value="1"/>
</dbReference>
<feature type="binding site" evidence="6">
    <location>
        <position position="64"/>
    </location>
    <ligand>
        <name>(6R)-10-formyltetrahydrofolate</name>
        <dbReference type="ChEBI" id="CHEBI:195366"/>
    </ligand>
</feature>
<dbReference type="GO" id="GO:0006189">
    <property type="term" value="P:'de novo' IMP biosynthetic process"/>
    <property type="evidence" value="ECO:0007669"/>
    <property type="project" value="UniProtKB-UniRule"/>
</dbReference>
<dbReference type="SUPFAM" id="SSF53328">
    <property type="entry name" value="Formyltransferase"/>
    <property type="match status" value="1"/>
</dbReference>
<evidence type="ECO:0000313" key="8">
    <source>
        <dbReference type="EMBL" id="QBR84101.1"/>
    </source>
</evidence>
<evidence type="ECO:0000259" key="7">
    <source>
        <dbReference type="Pfam" id="PF00551"/>
    </source>
</evidence>
<dbReference type="InterPro" id="IPR002376">
    <property type="entry name" value="Formyl_transf_N"/>
</dbReference>
<gene>
    <name evidence="6" type="primary">purN</name>
    <name evidence="8" type="ORF">E3983_06870</name>
</gene>
<evidence type="ECO:0000256" key="2">
    <source>
        <dbReference type="ARBA" id="ARBA00022679"/>
    </source>
</evidence>
<dbReference type="GO" id="GO:0004644">
    <property type="term" value="F:phosphoribosylglycinamide formyltransferase activity"/>
    <property type="evidence" value="ECO:0007669"/>
    <property type="project" value="UniProtKB-UniRule"/>
</dbReference>
<feature type="binding site" evidence="6">
    <location>
        <begin position="89"/>
        <end position="92"/>
    </location>
    <ligand>
        <name>(6R)-10-formyltetrahydrofolate</name>
        <dbReference type="ChEBI" id="CHEBI:195366"/>
    </ligand>
</feature>
<dbReference type="Proteomes" id="UP000295517">
    <property type="component" value="Chromosome"/>
</dbReference>
<feature type="binding site" evidence="6">
    <location>
        <position position="106"/>
    </location>
    <ligand>
        <name>(6R)-10-formyltetrahydrofolate</name>
        <dbReference type="ChEBI" id="CHEBI:195366"/>
    </ligand>
</feature>
<dbReference type="EC" id="2.1.2.2" evidence="6"/>
<accession>A0AAX1EG21</accession>
<name>A0AAX1EG21_9GAMM</name>
<dbReference type="GO" id="GO:0005737">
    <property type="term" value="C:cytoplasm"/>
    <property type="evidence" value="ECO:0007669"/>
    <property type="project" value="TreeGrafter"/>
</dbReference>
<comment type="similarity">
    <text evidence="4 6">Belongs to the GART family.</text>
</comment>
<feature type="active site" description="Proton donor" evidence="6">
    <location>
        <position position="108"/>
    </location>
</feature>
<feature type="domain" description="Formyl transferase N-terminal" evidence="7">
    <location>
        <begin position="5"/>
        <end position="184"/>
    </location>
</feature>
<reference evidence="8 9" key="1">
    <citation type="submission" date="2019-03" db="EMBL/GenBank/DDBJ databases">
        <title>Diverse conjugative elements silence natural transformation in Legionella species.</title>
        <authorList>
            <person name="Durieux I."/>
            <person name="Ginevra C."/>
            <person name="Attaiech L."/>
            <person name="Picq K."/>
            <person name="Juan P.A."/>
            <person name="Jarraud S."/>
            <person name="Charpentier X."/>
        </authorList>
    </citation>
    <scope>NUCLEOTIDE SEQUENCE [LARGE SCALE GENOMIC DNA]</scope>
    <source>
        <strain evidence="8 9">HL-0427-4011</strain>
    </source>
</reference>
<dbReference type="HAMAP" id="MF_01930">
    <property type="entry name" value="PurN"/>
    <property type="match status" value="1"/>
</dbReference>
<dbReference type="NCBIfam" id="TIGR00639">
    <property type="entry name" value="PurN"/>
    <property type="match status" value="1"/>
</dbReference>
<evidence type="ECO:0000256" key="4">
    <source>
        <dbReference type="ARBA" id="ARBA00038440"/>
    </source>
</evidence>
<dbReference type="FunFam" id="3.40.50.170:FF:000013">
    <property type="entry name" value="Phosphoribosylamine-glycine ligase"/>
    <property type="match status" value="1"/>
</dbReference>
<evidence type="ECO:0000256" key="5">
    <source>
        <dbReference type="ARBA" id="ARBA00047664"/>
    </source>
</evidence>
<dbReference type="AlphaFoldDB" id="A0AAX1EG21"/>
<dbReference type="InterPro" id="IPR001555">
    <property type="entry name" value="GART_AS"/>
</dbReference>
<evidence type="ECO:0000256" key="6">
    <source>
        <dbReference type="HAMAP-Rule" id="MF_01930"/>
    </source>
</evidence>
<evidence type="ECO:0000256" key="1">
    <source>
        <dbReference type="ARBA" id="ARBA00005054"/>
    </source>
</evidence>
<dbReference type="Pfam" id="PF00551">
    <property type="entry name" value="Formyl_trans_N"/>
    <property type="match status" value="1"/>
</dbReference>
<organism evidence="8 9">
    <name type="scientific">Legionella israelensis</name>
    <dbReference type="NCBI Taxonomy" id="454"/>
    <lineage>
        <taxon>Bacteria</taxon>
        <taxon>Pseudomonadati</taxon>
        <taxon>Pseudomonadota</taxon>
        <taxon>Gammaproteobacteria</taxon>
        <taxon>Legionellales</taxon>
        <taxon>Legionellaceae</taxon>
        <taxon>Legionella</taxon>
    </lineage>
</organism>
<dbReference type="EMBL" id="CP038254">
    <property type="protein sequence ID" value="QBR84101.1"/>
    <property type="molecule type" value="Genomic_DNA"/>
</dbReference>
<dbReference type="PROSITE" id="PS00373">
    <property type="entry name" value="GART"/>
    <property type="match status" value="1"/>
</dbReference>